<accession>A0A6C0GQL3</accession>
<feature type="domain" description="3-keto-alpha-glucoside-1,2-lyase/3-keto-2-hydroxy-glucal hydratase" evidence="2">
    <location>
        <begin position="39"/>
        <end position="216"/>
    </location>
</feature>
<keyword evidence="4" id="KW-1185">Reference proteome</keyword>
<name>A0A6C0GQL3_9BACT</name>
<proteinExistence type="predicted"/>
<protein>
    <submittedName>
        <fullName evidence="3">DUF1080 domain-containing protein</fullName>
    </submittedName>
</protein>
<organism evidence="3 4">
    <name type="scientific">Rhodocytophaga rosea</name>
    <dbReference type="NCBI Taxonomy" id="2704465"/>
    <lineage>
        <taxon>Bacteria</taxon>
        <taxon>Pseudomonadati</taxon>
        <taxon>Bacteroidota</taxon>
        <taxon>Cytophagia</taxon>
        <taxon>Cytophagales</taxon>
        <taxon>Rhodocytophagaceae</taxon>
        <taxon>Rhodocytophaga</taxon>
    </lineage>
</organism>
<dbReference type="Pfam" id="PF06439">
    <property type="entry name" value="3keto-disac_hyd"/>
    <property type="match status" value="1"/>
</dbReference>
<gene>
    <name evidence="3" type="ORF">GXP67_28700</name>
</gene>
<dbReference type="Proteomes" id="UP000480178">
    <property type="component" value="Chromosome"/>
</dbReference>
<dbReference type="InterPro" id="IPR010496">
    <property type="entry name" value="AL/BT2_dom"/>
</dbReference>
<sequence length="226" mass="25329">MFSRCLLISLALLISHIAAAQQAKKNSIDLGKVLDGKAFKVVNRSASKVSEGKYQAIHLDARASDGVLWLDNISFSGGTIECDIKGKDEFQKSFVGIAFFGQNDATYEGIYFRPFNFQAQDSLRKMHAVQYIFHPEFTWDKLRKEYPEVYENPVQPVPDPNGWFHVRIEVNSPDVRVFVNDAKEPSLGVKQLSKNTSGKIGLWVGNQSEGDFANLVISPAKESKRN</sequence>
<keyword evidence="1" id="KW-0732">Signal</keyword>
<feature type="signal peptide" evidence="1">
    <location>
        <begin position="1"/>
        <end position="20"/>
    </location>
</feature>
<evidence type="ECO:0000313" key="4">
    <source>
        <dbReference type="Proteomes" id="UP000480178"/>
    </source>
</evidence>
<reference evidence="3 4" key="1">
    <citation type="submission" date="2020-01" db="EMBL/GenBank/DDBJ databases">
        <authorList>
            <person name="Kim M.K."/>
        </authorList>
    </citation>
    <scope>NUCLEOTIDE SEQUENCE [LARGE SCALE GENOMIC DNA]</scope>
    <source>
        <strain evidence="3 4">172606-1</strain>
    </source>
</reference>
<feature type="chain" id="PRO_5025460206" evidence="1">
    <location>
        <begin position="21"/>
        <end position="226"/>
    </location>
</feature>
<dbReference type="RefSeq" id="WP_162446330.1">
    <property type="nucleotide sequence ID" value="NZ_CP048222.1"/>
</dbReference>
<dbReference type="EMBL" id="CP048222">
    <property type="protein sequence ID" value="QHT70351.1"/>
    <property type="molecule type" value="Genomic_DNA"/>
</dbReference>
<dbReference type="AlphaFoldDB" id="A0A6C0GQL3"/>
<evidence type="ECO:0000259" key="2">
    <source>
        <dbReference type="Pfam" id="PF06439"/>
    </source>
</evidence>
<evidence type="ECO:0000313" key="3">
    <source>
        <dbReference type="EMBL" id="QHT70351.1"/>
    </source>
</evidence>
<evidence type="ECO:0000256" key="1">
    <source>
        <dbReference type="SAM" id="SignalP"/>
    </source>
</evidence>
<dbReference type="GO" id="GO:0016787">
    <property type="term" value="F:hydrolase activity"/>
    <property type="evidence" value="ECO:0007669"/>
    <property type="project" value="InterPro"/>
</dbReference>
<dbReference type="KEGG" id="rhoz:GXP67_28700"/>
<dbReference type="Gene3D" id="2.60.120.560">
    <property type="entry name" value="Exo-inulinase, domain 1"/>
    <property type="match status" value="1"/>
</dbReference>